<gene>
    <name evidence="1" type="ORF">Cvel_1205</name>
</gene>
<reference evidence="1" key="1">
    <citation type="submission" date="2014-11" db="EMBL/GenBank/DDBJ databases">
        <authorList>
            <person name="Otto D Thomas"/>
            <person name="Naeem Raeece"/>
        </authorList>
    </citation>
    <scope>NUCLEOTIDE SEQUENCE</scope>
</reference>
<evidence type="ECO:0000313" key="1">
    <source>
        <dbReference type="EMBL" id="CEM45941.1"/>
    </source>
</evidence>
<dbReference type="VEuPathDB" id="CryptoDB:Cvel_1205"/>
<protein>
    <submittedName>
        <fullName evidence="1">Uncharacterized protein</fullName>
    </submittedName>
</protein>
<proteinExistence type="predicted"/>
<sequence>MRAVEGKRVVVNGRRATSLMWVRPHDWVMIDGVAVEDLCKFHFLVNKTFGSECFDKKGLRRGSLLQSFLPPEVPELCPVAPLLPHCGGLMLMSNCPILRSALNRPPSFSILPAFPPPLSTRLSRAFSRHLPLAECEYGEIPSESEAAFSIDSLEEGQQISRRGIYGNSAVEELMNANGSQWMDSLFYAQNGPKDRDGHSSTPPHFALSPLSRRWAILIEGEVSHEAVLISEGLLRRAHRLAALGTAPSFLLMPQHASWYSDLMRRETAEEGPPPIEGVEEETEIFVRRRGEGRGEHEGKTWWEVGLLGGDVESGGWAIEAIFASLGGLLSGEMPSNPTA</sequence>
<accession>A0A0G4HNS2</accession>
<organism evidence="1">
    <name type="scientific">Chromera velia CCMP2878</name>
    <dbReference type="NCBI Taxonomy" id="1169474"/>
    <lineage>
        <taxon>Eukaryota</taxon>
        <taxon>Sar</taxon>
        <taxon>Alveolata</taxon>
        <taxon>Colpodellida</taxon>
        <taxon>Chromeraceae</taxon>
        <taxon>Chromera</taxon>
    </lineage>
</organism>
<dbReference type="AlphaFoldDB" id="A0A0G4HNS2"/>
<name>A0A0G4HNS2_9ALVE</name>
<dbReference type="EMBL" id="CDMZ01003324">
    <property type="protein sequence ID" value="CEM45941.1"/>
    <property type="molecule type" value="Genomic_DNA"/>
</dbReference>